<evidence type="ECO:0000313" key="2">
    <source>
        <dbReference type="EMBL" id="GAA1981649.1"/>
    </source>
</evidence>
<comment type="caution">
    <text evidence="2">The sequence shown here is derived from an EMBL/GenBank/DDBJ whole genome shotgun (WGS) entry which is preliminary data.</text>
</comment>
<evidence type="ECO:0000256" key="1">
    <source>
        <dbReference type="SAM" id="MobiDB-lite"/>
    </source>
</evidence>
<dbReference type="Proteomes" id="UP001499854">
    <property type="component" value="Unassembled WGS sequence"/>
</dbReference>
<evidence type="ECO:0000313" key="3">
    <source>
        <dbReference type="Proteomes" id="UP001499854"/>
    </source>
</evidence>
<reference evidence="2 3" key="1">
    <citation type="journal article" date="2019" name="Int. J. Syst. Evol. Microbiol.">
        <title>The Global Catalogue of Microorganisms (GCM) 10K type strain sequencing project: providing services to taxonomists for standard genome sequencing and annotation.</title>
        <authorList>
            <consortium name="The Broad Institute Genomics Platform"/>
            <consortium name="The Broad Institute Genome Sequencing Center for Infectious Disease"/>
            <person name="Wu L."/>
            <person name="Ma J."/>
        </authorList>
    </citation>
    <scope>NUCLEOTIDE SEQUENCE [LARGE SCALE GENOMIC DNA]</scope>
    <source>
        <strain evidence="2 3">JCM 16013</strain>
    </source>
</reference>
<accession>A0ABN2S786</accession>
<organism evidence="2 3">
    <name type="scientific">Catenulispora subtropica</name>
    <dbReference type="NCBI Taxonomy" id="450798"/>
    <lineage>
        <taxon>Bacteria</taxon>
        <taxon>Bacillati</taxon>
        <taxon>Actinomycetota</taxon>
        <taxon>Actinomycetes</taxon>
        <taxon>Catenulisporales</taxon>
        <taxon>Catenulisporaceae</taxon>
        <taxon>Catenulispora</taxon>
    </lineage>
</organism>
<dbReference type="EMBL" id="BAAAQM010000028">
    <property type="protein sequence ID" value="GAA1981649.1"/>
    <property type="molecule type" value="Genomic_DNA"/>
</dbReference>
<feature type="region of interest" description="Disordered" evidence="1">
    <location>
        <begin position="1"/>
        <end position="25"/>
    </location>
</feature>
<keyword evidence="3" id="KW-1185">Reference proteome</keyword>
<sequence>MPPRGASTSAPGPEPAEDTEDDDNAAVLRSEREALVARLHEADIPVRPSSTGTYNVDHAYGTAARAMEYVEQLAAIGVEEVICLIQMGTVPTPPRWRPSGSGAAT</sequence>
<proteinExistence type="predicted"/>
<feature type="compositionally biased region" description="Acidic residues" evidence="1">
    <location>
        <begin position="15"/>
        <end position="24"/>
    </location>
</feature>
<protein>
    <submittedName>
        <fullName evidence="2">Uncharacterized protein</fullName>
    </submittedName>
</protein>
<gene>
    <name evidence="2" type="ORF">GCM10009838_48680</name>
</gene>
<name>A0ABN2S786_9ACTN</name>
<feature type="compositionally biased region" description="Polar residues" evidence="1">
    <location>
        <begin position="1"/>
        <end position="10"/>
    </location>
</feature>